<dbReference type="SMART" id="SM01272">
    <property type="entry name" value="LsmAD"/>
    <property type="match status" value="1"/>
</dbReference>
<feature type="region of interest" description="Disordered" evidence="2">
    <location>
        <begin position="197"/>
        <end position="593"/>
    </location>
</feature>
<feature type="region of interest" description="Disordered" evidence="2">
    <location>
        <begin position="704"/>
        <end position="734"/>
    </location>
</feature>
<dbReference type="Ensembl" id="ENSNBRT00000028000.1">
    <property type="protein sequence ID" value="ENSNBRP00000027284.1"/>
    <property type="gene ID" value="ENSNBRG00000020833.1"/>
</dbReference>
<dbReference type="GO" id="GO:0003729">
    <property type="term" value="F:mRNA binding"/>
    <property type="evidence" value="ECO:0007669"/>
    <property type="project" value="TreeGrafter"/>
</dbReference>
<dbReference type="InterPro" id="IPR009604">
    <property type="entry name" value="LsmAD_domain"/>
</dbReference>
<evidence type="ECO:0000256" key="1">
    <source>
        <dbReference type="ARBA" id="ARBA00007503"/>
    </source>
</evidence>
<sequence>MLHFLTAVVGSTCDVRVKNGAVYEGIFKTLSSQCELAVDAVHKVSDGGGGGGGGQASAPRIEDVTDTMIFSPADLVTMTCRDVDLTFAVRDSFTDSAIGSSRLNGEHREKVLQRWDGDGNGDGFDLESDTSNGWDANEMFKFNEEAYGVKSTYDSSLSMYTMPLQRGNLEVYRQREARAAQLASEIESSLQYRRRVSLENDEGRSEEDKYSSVVREERTSPGFSSTSREAKYVPLPQRAREIGPSASSVRPAASGRAAPPPSRHLPPSCSSPKPSSDRSSPMSVRSACSPSQSRSSPPAASSPPHTNNVLPHSRSHPQALTDTSRSSVNGVSSRMSPKSLQRFQSNRTLRSPNSQSTPAASRALKPDAPPQDPPSVDPGSSSLSTVTMATTTKPTGPTPLFPVDVSEVLGNAAKEPPEGPPTPQDAKNSKAPSVTQRSQLEELRKFGKEFRLQASSSPLASPASVDPLQDSPTPSTECSSSSSLSSPSPPRPVMATEVAPPISAPAALLPAAPPGPRSPTATPIGGELSGERAETATPTAAQVKNSTLNPNAKEFLPVKGNAKPASNPVPPRPTPPSPALVLPGPGQPGGGAIYSSPPAHYLSYISPLPLQGHSIQAPQLYQYTVSTISQGKYARPKGLVGGPRPEHHGSPASSMISASAAAPQLVASYPQSYLQYSQVIQALPPHFHGQPIYSMLQGARMLTSGAAQPLGPPGPQFPGQADGPPGPQQAMYGKRASNTNLSPFVSHAAQSCC</sequence>
<feature type="compositionally biased region" description="Low complexity" evidence="2">
    <location>
        <begin position="266"/>
        <end position="304"/>
    </location>
</feature>
<dbReference type="Pfam" id="PF14438">
    <property type="entry name" value="SM-ATX"/>
    <property type="match status" value="1"/>
</dbReference>
<dbReference type="AlphaFoldDB" id="A0A3Q4N5C7"/>
<reference evidence="4" key="1">
    <citation type="submission" date="2025-08" db="UniProtKB">
        <authorList>
            <consortium name="Ensembl"/>
        </authorList>
    </citation>
    <scope>IDENTIFICATION</scope>
</reference>
<dbReference type="GO" id="GO:0034063">
    <property type="term" value="P:stress granule assembly"/>
    <property type="evidence" value="ECO:0007669"/>
    <property type="project" value="TreeGrafter"/>
</dbReference>
<feature type="compositionally biased region" description="Basic and acidic residues" evidence="2">
    <location>
        <begin position="197"/>
        <end position="219"/>
    </location>
</feature>
<organism evidence="4 5">
    <name type="scientific">Neolamprologus brichardi</name>
    <name type="common">Fairy cichlid</name>
    <name type="synonym">Lamprologus brichardi</name>
    <dbReference type="NCBI Taxonomy" id="32507"/>
    <lineage>
        <taxon>Eukaryota</taxon>
        <taxon>Metazoa</taxon>
        <taxon>Chordata</taxon>
        <taxon>Craniata</taxon>
        <taxon>Vertebrata</taxon>
        <taxon>Euteleostomi</taxon>
        <taxon>Actinopterygii</taxon>
        <taxon>Neopterygii</taxon>
        <taxon>Teleostei</taxon>
        <taxon>Neoteleostei</taxon>
        <taxon>Acanthomorphata</taxon>
        <taxon>Ovalentaria</taxon>
        <taxon>Cichlomorphae</taxon>
        <taxon>Cichliformes</taxon>
        <taxon>Cichlidae</taxon>
        <taxon>African cichlids</taxon>
        <taxon>Pseudocrenilabrinae</taxon>
        <taxon>Lamprologini</taxon>
        <taxon>Neolamprologus</taxon>
    </lineage>
</organism>
<feature type="compositionally biased region" description="Pro residues" evidence="2">
    <location>
        <begin position="567"/>
        <end position="578"/>
    </location>
</feature>
<evidence type="ECO:0000256" key="2">
    <source>
        <dbReference type="SAM" id="MobiDB-lite"/>
    </source>
</evidence>
<feature type="domain" description="LsmAD" evidence="3">
    <location>
        <begin position="147"/>
        <end position="216"/>
    </location>
</feature>
<dbReference type="OMA" id="APMMMRY"/>
<feature type="compositionally biased region" description="Pro residues" evidence="2">
    <location>
        <begin position="367"/>
        <end position="376"/>
    </location>
</feature>
<dbReference type="PANTHER" id="PTHR12854">
    <property type="entry name" value="ATAXIN 2-RELATED"/>
    <property type="match status" value="1"/>
</dbReference>
<feature type="compositionally biased region" description="Polar residues" evidence="2">
    <location>
        <begin position="305"/>
        <end position="359"/>
    </location>
</feature>
<feature type="compositionally biased region" description="Basic and acidic residues" evidence="2">
    <location>
        <begin position="439"/>
        <end position="451"/>
    </location>
</feature>
<evidence type="ECO:0000313" key="4">
    <source>
        <dbReference type="Ensembl" id="ENSNBRP00000027284.1"/>
    </source>
</evidence>
<feature type="compositionally biased region" description="Low complexity" evidence="2">
    <location>
        <begin position="452"/>
        <end position="486"/>
    </location>
</feature>
<feature type="compositionally biased region" description="Polar residues" evidence="2">
    <location>
        <begin position="536"/>
        <end position="550"/>
    </location>
</feature>
<evidence type="ECO:0000259" key="3">
    <source>
        <dbReference type="SMART" id="SM01272"/>
    </source>
</evidence>
<keyword evidence="5" id="KW-1185">Reference proteome</keyword>
<comment type="similarity">
    <text evidence="1">Belongs to the ataxin-2 family.</text>
</comment>
<dbReference type="GO" id="GO:0010494">
    <property type="term" value="C:cytoplasmic stress granule"/>
    <property type="evidence" value="ECO:0007669"/>
    <property type="project" value="TreeGrafter"/>
</dbReference>
<evidence type="ECO:0000313" key="5">
    <source>
        <dbReference type="Proteomes" id="UP000261580"/>
    </source>
</evidence>
<dbReference type="InterPro" id="IPR045117">
    <property type="entry name" value="ATXN2-like"/>
</dbReference>
<accession>A0A3Q4N5C7</accession>
<dbReference type="InterPro" id="IPR025852">
    <property type="entry name" value="SM_dom_ATX"/>
</dbReference>
<dbReference type="Proteomes" id="UP000261580">
    <property type="component" value="Unassembled WGS sequence"/>
</dbReference>
<feature type="compositionally biased region" description="Low complexity" evidence="2">
    <location>
        <begin position="499"/>
        <end position="510"/>
    </location>
</feature>
<dbReference type="Pfam" id="PF06741">
    <property type="entry name" value="LsmAD"/>
    <property type="match status" value="1"/>
</dbReference>
<feature type="compositionally biased region" description="Low complexity" evidence="2">
    <location>
        <begin position="244"/>
        <end position="257"/>
    </location>
</feature>
<dbReference type="GeneTree" id="ENSGT00940000157795"/>
<dbReference type="STRING" id="32507.ENSNBRP00000027284"/>
<name>A0A3Q4N5C7_NEOBR</name>
<protein>
    <submittedName>
        <fullName evidence="4">Ataxin 2-like</fullName>
    </submittedName>
</protein>
<proteinExistence type="inferred from homology"/>
<dbReference type="Bgee" id="ENSNBRG00000020833">
    <property type="expression patterns" value="Expressed in blood and 6 other cell types or tissues"/>
</dbReference>
<feature type="compositionally biased region" description="Low complexity" evidence="2">
    <location>
        <begin position="385"/>
        <end position="395"/>
    </location>
</feature>
<reference evidence="4" key="2">
    <citation type="submission" date="2025-09" db="UniProtKB">
        <authorList>
            <consortium name="Ensembl"/>
        </authorList>
    </citation>
    <scope>IDENTIFICATION</scope>
</reference>
<dbReference type="PANTHER" id="PTHR12854:SF8">
    <property type="entry name" value="ATAXIN-2-LIKE PROTEIN"/>
    <property type="match status" value="1"/>
</dbReference>